<dbReference type="EMBL" id="AYCK01029679">
    <property type="status" value="NOT_ANNOTATED_CDS"/>
    <property type="molecule type" value="Genomic_DNA"/>
</dbReference>
<reference evidence="3" key="3">
    <citation type="submission" date="2025-09" db="UniProtKB">
        <authorList>
            <consortium name="Ensembl"/>
        </authorList>
    </citation>
    <scope>IDENTIFICATION</scope>
</reference>
<keyword evidence="4" id="KW-1185">Reference proteome</keyword>
<proteinExistence type="predicted"/>
<feature type="signal peptide" evidence="1">
    <location>
        <begin position="1"/>
        <end position="16"/>
    </location>
</feature>
<dbReference type="OMA" id="NCEHLAN"/>
<organism evidence="3 4">
    <name type="scientific">Poecilia formosa</name>
    <name type="common">Amazon molly</name>
    <name type="synonym">Limia formosa</name>
    <dbReference type="NCBI Taxonomy" id="48698"/>
    <lineage>
        <taxon>Eukaryota</taxon>
        <taxon>Metazoa</taxon>
        <taxon>Chordata</taxon>
        <taxon>Craniata</taxon>
        <taxon>Vertebrata</taxon>
        <taxon>Euteleostomi</taxon>
        <taxon>Actinopterygii</taxon>
        <taxon>Neopterygii</taxon>
        <taxon>Teleostei</taxon>
        <taxon>Neoteleostei</taxon>
        <taxon>Acanthomorphata</taxon>
        <taxon>Ovalentaria</taxon>
        <taxon>Atherinomorphae</taxon>
        <taxon>Cyprinodontiformes</taxon>
        <taxon>Poeciliidae</taxon>
        <taxon>Poeciliinae</taxon>
        <taxon>Poecilia</taxon>
    </lineage>
</organism>
<evidence type="ECO:0000256" key="1">
    <source>
        <dbReference type="SAM" id="SignalP"/>
    </source>
</evidence>
<reference evidence="4" key="1">
    <citation type="submission" date="2013-10" db="EMBL/GenBank/DDBJ databases">
        <authorList>
            <person name="Schartl M."/>
            <person name="Warren W."/>
        </authorList>
    </citation>
    <scope>NUCLEOTIDE SEQUENCE [LARGE SCALE GENOMIC DNA]</scope>
    <source>
        <strain evidence="4">female</strain>
    </source>
</reference>
<keyword evidence="1" id="KW-0732">Signal</keyword>
<dbReference type="Pfam" id="PF04970">
    <property type="entry name" value="LRAT"/>
    <property type="match status" value="1"/>
</dbReference>
<dbReference type="AlphaFoldDB" id="A0A096LXT9"/>
<dbReference type="GeneTree" id="ENSGT01150000287039"/>
<feature type="chain" id="PRO_5001919580" description="LRAT domain-containing protein" evidence="1">
    <location>
        <begin position="17"/>
        <end position="172"/>
    </location>
</feature>
<dbReference type="InterPro" id="IPR007053">
    <property type="entry name" value="LRAT_dom"/>
</dbReference>
<accession>A0A096LXT9</accession>
<protein>
    <recommendedName>
        <fullName evidence="2">LRAT domain-containing protein</fullName>
    </recommendedName>
</protein>
<dbReference type="Gene3D" id="3.90.1720.10">
    <property type="entry name" value="endopeptidase domain like (from Nostoc punctiforme)"/>
    <property type="match status" value="1"/>
</dbReference>
<dbReference type="Proteomes" id="UP000028760">
    <property type="component" value="Unassembled WGS sequence"/>
</dbReference>
<dbReference type="PROSITE" id="PS51934">
    <property type="entry name" value="LRAT"/>
    <property type="match status" value="1"/>
</dbReference>
<evidence type="ECO:0000259" key="2">
    <source>
        <dbReference type="PROSITE" id="PS51934"/>
    </source>
</evidence>
<name>A0A096LXT9_POEFO</name>
<reference evidence="3" key="2">
    <citation type="submission" date="2025-08" db="UniProtKB">
        <authorList>
            <consortium name="Ensembl"/>
        </authorList>
    </citation>
    <scope>IDENTIFICATION</scope>
</reference>
<feature type="domain" description="LRAT" evidence="2">
    <location>
        <begin position="33"/>
        <end position="149"/>
    </location>
</feature>
<dbReference type="Ensembl" id="ENSPFOT00000022033.1">
    <property type="protein sequence ID" value="ENSPFOP00000023980.1"/>
    <property type="gene ID" value="ENSPFOG00000024368.1"/>
</dbReference>
<sequence length="172" mass="20008">MKILILIFVTLHLVNGAAEGELQYGDIISVSKTCGCTGFTYKHYGIYLDKNRFDKQGADDNIFHFTGLKKKAILGGCIFDKINIQNYEKDNYLDKIENYRKKVSIEEITKRINEKYEHCRKKKDVWEAFSNNCEHLANYIRYGEKISLQVCGLLKQSGRVYILLLNCQLFDM</sequence>
<evidence type="ECO:0000313" key="3">
    <source>
        <dbReference type="Ensembl" id="ENSPFOP00000023980.1"/>
    </source>
</evidence>
<evidence type="ECO:0000313" key="4">
    <source>
        <dbReference type="Proteomes" id="UP000028760"/>
    </source>
</evidence>